<sequence>MFKLKSLWELSIYSLVGAAVAGRTSDWIGRRYTIVFASIIFFVGAILMGFATNFWLLMLGRFVAGIGVGYALMIAPVYTAEVAPASCGFCTSFPGVLINGGVLLCYVSNCIFHAPIEIGMEIHAWNWSDSISVVRHRCPRHARITTLASNAGSSWRCQENCQDDIDSVTRRSSHGEGVWRELFLSPTPTVLHILIAGIGVHLFQQASGIDAVVMYSLRIYEKAGIDIVITV</sequence>
<evidence type="ECO:0000313" key="13">
    <source>
        <dbReference type="Proteomes" id="UP001291623"/>
    </source>
</evidence>
<dbReference type="InterPro" id="IPR005828">
    <property type="entry name" value="MFS_sugar_transport-like"/>
</dbReference>
<feature type="domain" description="Major facilitator superfamily (MFS) profile" evidence="11">
    <location>
        <begin position="1"/>
        <end position="231"/>
    </location>
</feature>
<dbReference type="GO" id="GO:0016020">
    <property type="term" value="C:membrane"/>
    <property type="evidence" value="ECO:0007669"/>
    <property type="project" value="UniProtKB-SubCell"/>
</dbReference>
<dbReference type="PROSITE" id="PS00216">
    <property type="entry name" value="SUGAR_TRANSPORT_1"/>
    <property type="match status" value="1"/>
</dbReference>
<keyword evidence="13" id="KW-1185">Reference proteome</keyword>
<dbReference type="SUPFAM" id="SSF103473">
    <property type="entry name" value="MFS general substrate transporter"/>
    <property type="match status" value="1"/>
</dbReference>
<name>A0AAE1S3Q9_9SOLA</name>
<dbReference type="Pfam" id="PF00083">
    <property type="entry name" value="Sugar_tr"/>
    <property type="match status" value="2"/>
</dbReference>
<feature type="transmembrane region" description="Helical" evidence="10">
    <location>
        <begin position="6"/>
        <end position="22"/>
    </location>
</feature>
<evidence type="ECO:0000256" key="8">
    <source>
        <dbReference type="ARBA" id="ARBA00023136"/>
    </source>
</evidence>
<dbReference type="InterPro" id="IPR005829">
    <property type="entry name" value="Sugar_transporter_CS"/>
</dbReference>
<dbReference type="InterPro" id="IPR045262">
    <property type="entry name" value="STP/PLT_plant"/>
</dbReference>
<dbReference type="EMBL" id="JAVYJV010000009">
    <property type="protein sequence ID" value="KAK4362926.1"/>
    <property type="molecule type" value="Genomic_DNA"/>
</dbReference>
<dbReference type="InterPro" id="IPR020846">
    <property type="entry name" value="MFS_dom"/>
</dbReference>
<dbReference type="PROSITE" id="PS50850">
    <property type="entry name" value="MFS"/>
    <property type="match status" value="1"/>
</dbReference>
<dbReference type="PANTHER" id="PTHR23500">
    <property type="entry name" value="SOLUTE CARRIER FAMILY 2, FACILITATED GLUCOSE TRANSPORTER"/>
    <property type="match status" value="1"/>
</dbReference>
<comment type="similarity">
    <text evidence="2">Belongs to the major facilitator superfamily. Sugar transporter (TC 2.A.1.1) family.</text>
</comment>
<keyword evidence="4" id="KW-0762">Sugar transport</keyword>
<dbReference type="PRINTS" id="PR00171">
    <property type="entry name" value="SUGRTRNSPORT"/>
</dbReference>
<evidence type="ECO:0000256" key="10">
    <source>
        <dbReference type="SAM" id="Phobius"/>
    </source>
</evidence>
<evidence type="ECO:0000256" key="2">
    <source>
        <dbReference type="ARBA" id="ARBA00010992"/>
    </source>
</evidence>
<evidence type="ECO:0000256" key="5">
    <source>
        <dbReference type="ARBA" id="ARBA00022692"/>
    </source>
</evidence>
<proteinExistence type="inferred from homology"/>
<comment type="subcellular location">
    <subcellularLocation>
        <location evidence="1">Membrane</location>
        <topology evidence="1">Multi-pass membrane protein</topology>
    </subcellularLocation>
</comment>
<feature type="transmembrane region" description="Helical" evidence="10">
    <location>
        <begin position="62"/>
        <end position="80"/>
    </location>
</feature>
<evidence type="ECO:0000256" key="7">
    <source>
        <dbReference type="ARBA" id="ARBA00022989"/>
    </source>
</evidence>
<dbReference type="GO" id="GO:0015293">
    <property type="term" value="F:symporter activity"/>
    <property type="evidence" value="ECO:0007669"/>
    <property type="project" value="UniProtKB-KW"/>
</dbReference>
<dbReference type="InterPro" id="IPR003663">
    <property type="entry name" value="Sugar/inositol_transpt"/>
</dbReference>
<feature type="transmembrane region" description="Helical" evidence="10">
    <location>
        <begin position="34"/>
        <end position="56"/>
    </location>
</feature>
<dbReference type="GO" id="GO:0015144">
    <property type="term" value="F:carbohydrate transmembrane transporter activity"/>
    <property type="evidence" value="ECO:0007669"/>
    <property type="project" value="InterPro"/>
</dbReference>
<evidence type="ECO:0000259" key="11">
    <source>
        <dbReference type="PROSITE" id="PS50850"/>
    </source>
</evidence>
<gene>
    <name evidence="12" type="ORF">RND71_018167</name>
</gene>
<protein>
    <recommendedName>
        <fullName evidence="11">Major facilitator superfamily (MFS) profile domain-containing protein</fullName>
    </recommendedName>
</protein>
<comment type="similarity">
    <text evidence="9">Belongs to the major facilitator superfamily. Phosphate:H(+) symporter (TC 2.A.1.9) family.</text>
</comment>
<keyword evidence="8 10" id="KW-0472">Membrane</keyword>
<evidence type="ECO:0000256" key="3">
    <source>
        <dbReference type="ARBA" id="ARBA00022448"/>
    </source>
</evidence>
<dbReference type="Gene3D" id="1.20.1250.20">
    <property type="entry name" value="MFS general substrate transporter like domains"/>
    <property type="match status" value="2"/>
</dbReference>
<dbReference type="PANTHER" id="PTHR23500:SF17">
    <property type="entry name" value="POLYOL TRANSPORTER 2-RELATED"/>
    <property type="match status" value="1"/>
</dbReference>
<organism evidence="12 13">
    <name type="scientific">Anisodus tanguticus</name>
    <dbReference type="NCBI Taxonomy" id="243964"/>
    <lineage>
        <taxon>Eukaryota</taxon>
        <taxon>Viridiplantae</taxon>
        <taxon>Streptophyta</taxon>
        <taxon>Embryophyta</taxon>
        <taxon>Tracheophyta</taxon>
        <taxon>Spermatophyta</taxon>
        <taxon>Magnoliopsida</taxon>
        <taxon>eudicotyledons</taxon>
        <taxon>Gunneridae</taxon>
        <taxon>Pentapetalae</taxon>
        <taxon>asterids</taxon>
        <taxon>lamiids</taxon>
        <taxon>Solanales</taxon>
        <taxon>Solanaceae</taxon>
        <taxon>Solanoideae</taxon>
        <taxon>Hyoscyameae</taxon>
        <taxon>Anisodus</taxon>
    </lineage>
</organism>
<accession>A0AAE1S3Q9</accession>
<evidence type="ECO:0000256" key="1">
    <source>
        <dbReference type="ARBA" id="ARBA00004141"/>
    </source>
</evidence>
<evidence type="ECO:0000313" key="12">
    <source>
        <dbReference type="EMBL" id="KAK4362926.1"/>
    </source>
</evidence>
<dbReference type="Proteomes" id="UP001291623">
    <property type="component" value="Unassembled WGS sequence"/>
</dbReference>
<keyword evidence="6" id="KW-0769">Symport</keyword>
<evidence type="ECO:0000256" key="6">
    <source>
        <dbReference type="ARBA" id="ARBA00022847"/>
    </source>
</evidence>
<reference evidence="12" key="1">
    <citation type="submission" date="2023-12" db="EMBL/GenBank/DDBJ databases">
        <title>Genome assembly of Anisodus tanguticus.</title>
        <authorList>
            <person name="Wang Y.-J."/>
        </authorList>
    </citation>
    <scope>NUCLEOTIDE SEQUENCE</scope>
    <source>
        <strain evidence="12">KB-2021</strain>
        <tissue evidence="12">Leaf</tissue>
    </source>
</reference>
<dbReference type="InterPro" id="IPR036259">
    <property type="entry name" value="MFS_trans_sf"/>
</dbReference>
<evidence type="ECO:0000256" key="4">
    <source>
        <dbReference type="ARBA" id="ARBA00022597"/>
    </source>
</evidence>
<evidence type="ECO:0000256" key="9">
    <source>
        <dbReference type="ARBA" id="ARBA00044504"/>
    </source>
</evidence>
<dbReference type="AlphaFoldDB" id="A0AAE1S3Q9"/>
<keyword evidence="3" id="KW-0813">Transport</keyword>
<comment type="caution">
    <text evidence="12">The sequence shown here is derived from an EMBL/GenBank/DDBJ whole genome shotgun (WGS) entry which is preliminary data.</text>
</comment>
<keyword evidence="7 10" id="KW-1133">Transmembrane helix</keyword>
<keyword evidence="5 10" id="KW-0812">Transmembrane</keyword>